<protein>
    <recommendedName>
        <fullName evidence="3">DUF885 domain-containing protein</fullName>
    </recommendedName>
</protein>
<dbReference type="EMBL" id="MFSP01000046">
    <property type="protein sequence ID" value="OGI67791.1"/>
    <property type="molecule type" value="Genomic_DNA"/>
</dbReference>
<gene>
    <name evidence="1" type="ORF">A2W18_14605</name>
</gene>
<comment type="caution">
    <text evidence="1">The sequence shown here is derived from an EMBL/GenBank/DDBJ whole genome shotgun (WGS) entry which is preliminary data.</text>
</comment>
<dbReference type="PANTHER" id="PTHR33361">
    <property type="entry name" value="GLR0591 PROTEIN"/>
    <property type="match status" value="1"/>
</dbReference>
<evidence type="ECO:0000313" key="1">
    <source>
        <dbReference type="EMBL" id="OGI67791.1"/>
    </source>
</evidence>
<dbReference type="Pfam" id="PF05960">
    <property type="entry name" value="DUF885"/>
    <property type="match status" value="1"/>
</dbReference>
<reference evidence="1 2" key="1">
    <citation type="journal article" date="2016" name="Nat. Commun.">
        <title>Thousands of microbial genomes shed light on interconnected biogeochemical processes in an aquifer system.</title>
        <authorList>
            <person name="Anantharaman K."/>
            <person name="Brown C.T."/>
            <person name="Hug L.A."/>
            <person name="Sharon I."/>
            <person name="Castelle C.J."/>
            <person name="Probst A.J."/>
            <person name="Thomas B.C."/>
            <person name="Singh A."/>
            <person name="Wilkins M.J."/>
            <person name="Karaoz U."/>
            <person name="Brodie E.L."/>
            <person name="Williams K.H."/>
            <person name="Hubbard S.S."/>
            <person name="Banfield J.F."/>
        </authorList>
    </citation>
    <scope>NUCLEOTIDE SEQUENCE [LARGE SCALE GENOMIC DNA]</scope>
</reference>
<sequence>MDQNSVAARFDELVQTYYRTWFRFHPESAVEVGVEGYAHLLTPGSDERRWSLICLNDELRVALEEIDVDALDPDRRVDFQVLSGSVQIENQYLLDLEPRCPDPRRWLPINAIYQLTIRAVDDLPHALGARLDAIPSHLKSAETSLAQRAAHIPPRWVASTITAAQRGAEFLRDLPSHPAVASLPRRAEVAASGARAAEALINFAEFLERDVTPVAKGEFACGHKYFELLLRQRHFLDVTPDALHAFGARLFERTRAELEAACFEQFGRRDYIGVVHEIQKRHPSLEKLLATYTERMRAAREFVVAKGLVTMPERERLDVVATPIFMRHEVPFAAYSDPASSDPEQHGRYYVTPPVNEEQLAEHDEVGLGHTSVHEAYPGHHLQFVTANRNAMARTLPRLLNPSACFYEGWALYCEQLMVEQGFLDRPESRIVLLRDRLWRALRVMLDVELHTLGLSFDAAADRMVAALGFPRAQAEADLAWYTRSPTVPLGYATGWALINALRDNVVGNGDGEALRSFHDRLLSVGSISAPLVIQRAFGQVPWTAARDAIVGKGV</sequence>
<name>A0A1F6VDR1_9PROT</name>
<accession>A0A1F6VDR1</accession>
<proteinExistence type="predicted"/>
<dbReference type="PANTHER" id="PTHR33361:SF2">
    <property type="entry name" value="DUF885 DOMAIN-CONTAINING PROTEIN"/>
    <property type="match status" value="1"/>
</dbReference>
<organism evidence="1 2">
    <name type="scientific">Candidatus Muproteobacteria bacterium RBG_16_60_9</name>
    <dbReference type="NCBI Taxonomy" id="1817755"/>
    <lineage>
        <taxon>Bacteria</taxon>
        <taxon>Pseudomonadati</taxon>
        <taxon>Pseudomonadota</taxon>
        <taxon>Candidatus Muproteobacteria</taxon>
    </lineage>
</organism>
<evidence type="ECO:0008006" key="3">
    <source>
        <dbReference type="Google" id="ProtNLM"/>
    </source>
</evidence>
<dbReference type="AlphaFoldDB" id="A0A1F6VDR1"/>
<dbReference type="Proteomes" id="UP000179076">
    <property type="component" value="Unassembled WGS sequence"/>
</dbReference>
<dbReference type="InterPro" id="IPR010281">
    <property type="entry name" value="DUF885"/>
</dbReference>
<evidence type="ECO:0000313" key="2">
    <source>
        <dbReference type="Proteomes" id="UP000179076"/>
    </source>
</evidence>